<comment type="caution">
    <text evidence="1">The sequence shown here is derived from an EMBL/GenBank/DDBJ whole genome shotgun (WGS) entry which is preliminary data.</text>
</comment>
<reference evidence="1" key="1">
    <citation type="journal article" date="2019" name="Sci. Rep.">
        <title>Draft genome of Tanacetum cinerariifolium, the natural source of mosquito coil.</title>
        <authorList>
            <person name="Yamashiro T."/>
            <person name="Shiraishi A."/>
            <person name="Satake H."/>
            <person name="Nakayama K."/>
        </authorList>
    </citation>
    <scope>NUCLEOTIDE SEQUENCE</scope>
</reference>
<dbReference type="EMBL" id="BKCJ010000098">
    <property type="protein sequence ID" value="GEU29768.1"/>
    <property type="molecule type" value="Genomic_DNA"/>
</dbReference>
<proteinExistence type="predicted"/>
<protein>
    <recommendedName>
        <fullName evidence="2">Gag-Pol polyprotein</fullName>
    </recommendedName>
</protein>
<evidence type="ECO:0000313" key="1">
    <source>
        <dbReference type="EMBL" id="GEU29768.1"/>
    </source>
</evidence>
<evidence type="ECO:0008006" key="2">
    <source>
        <dbReference type="Google" id="ProtNLM"/>
    </source>
</evidence>
<sequence length="472" mass="54875">MHNDIMAAGSKERPSILAPVLKNCRKSLKDCNRIGAFGGTGELHLILDRCVGQRARGTCCPPFLLCFENRVNREWAKGKEKGKAEASNSEERWLGRKQLKDCNRGYGNFYKEGKKPKKVKDYEYHKEKMMLCKQESKGISLSVEHDEWLPDTDEEPDEQELEAHYIYIAKIQEHWKNCVKNERNNPMTHDVKLLVKDMLIPLVQDTVENSLLYETQLKKEMFEDLNYVQSLEKEVDDVQKEFDEFKTDIEKENVSSRIDDILLQECLAKDILFTSTDGESIESYYHHFSKLMNNFKRNKHFPEKSANILKFLNNLQPEWSRHVIIVHQTKDVHTTDYTRLYDFLKYNQKEVDELRAERLAKTQDPLALMVNSNNPFSYLVFQLDLPSSSTLIQQPLPNNNYNPQPSFNQNYMQQPMPNPKDITDLTAAMNMALVLMAKAFKLNYSTPTNMALVLIAQPGMNLGQDNQMQMVR</sequence>
<organism evidence="1">
    <name type="scientific">Tanacetum cinerariifolium</name>
    <name type="common">Dalmatian daisy</name>
    <name type="synonym">Chrysanthemum cinerariifolium</name>
    <dbReference type="NCBI Taxonomy" id="118510"/>
    <lineage>
        <taxon>Eukaryota</taxon>
        <taxon>Viridiplantae</taxon>
        <taxon>Streptophyta</taxon>
        <taxon>Embryophyta</taxon>
        <taxon>Tracheophyta</taxon>
        <taxon>Spermatophyta</taxon>
        <taxon>Magnoliopsida</taxon>
        <taxon>eudicotyledons</taxon>
        <taxon>Gunneridae</taxon>
        <taxon>Pentapetalae</taxon>
        <taxon>asterids</taxon>
        <taxon>campanulids</taxon>
        <taxon>Asterales</taxon>
        <taxon>Asteraceae</taxon>
        <taxon>Asteroideae</taxon>
        <taxon>Anthemideae</taxon>
        <taxon>Anthemidinae</taxon>
        <taxon>Tanacetum</taxon>
    </lineage>
</organism>
<dbReference type="AlphaFoldDB" id="A0A699GM48"/>
<accession>A0A699GM48</accession>
<gene>
    <name evidence="1" type="ORF">Tci_001746</name>
</gene>
<name>A0A699GM48_TANCI</name>